<feature type="non-terminal residue" evidence="2">
    <location>
        <position position="244"/>
    </location>
</feature>
<keyword evidence="1" id="KW-1133">Transmembrane helix</keyword>
<keyword evidence="1" id="KW-0812">Transmembrane</keyword>
<sequence>MLASISIILPIVTLGIIALWSRYYFKSWFAPGCFFTLFWFLVILLSQIIAPEFPTYPIGLWFIVSFAIALILGSLAVPYKYYSLHTNYFVINDIKIFIQRKSALLLSIIAAFSLVSVLGIIWLLIFGVRRFEMDYTIVSLLTLPNQMYVDKDLELLVLPWYISYLTYFIMPASLLGGFLSSFSTVKSKIICFSPFILALIIGVIYSTRQGILLSLVLILSGIFSANVLLKKDLDLTFNLRSVIT</sequence>
<evidence type="ECO:0000256" key="1">
    <source>
        <dbReference type="SAM" id="Phobius"/>
    </source>
</evidence>
<feature type="transmembrane region" description="Helical" evidence="1">
    <location>
        <begin position="103"/>
        <end position="125"/>
    </location>
</feature>
<feature type="transmembrane region" description="Helical" evidence="1">
    <location>
        <begin position="189"/>
        <end position="205"/>
    </location>
</feature>
<evidence type="ECO:0000313" key="2">
    <source>
        <dbReference type="EMBL" id="SVB16774.1"/>
    </source>
</evidence>
<feature type="transmembrane region" description="Helical" evidence="1">
    <location>
        <begin position="211"/>
        <end position="229"/>
    </location>
</feature>
<feature type="transmembrane region" description="Helical" evidence="1">
    <location>
        <begin position="56"/>
        <end position="82"/>
    </location>
</feature>
<proteinExistence type="predicted"/>
<feature type="transmembrane region" description="Helical" evidence="1">
    <location>
        <begin position="161"/>
        <end position="182"/>
    </location>
</feature>
<accession>A0A382BSZ1</accession>
<gene>
    <name evidence="2" type="ORF">METZ01_LOCUS169628</name>
</gene>
<protein>
    <submittedName>
        <fullName evidence="2">Uncharacterized protein</fullName>
    </submittedName>
</protein>
<reference evidence="2" key="1">
    <citation type="submission" date="2018-05" db="EMBL/GenBank/DDBJ databases">
        <authorList>
            <person name="Lanie J.A."/>
            <person name="Ng W.-L."/>
            <person name="Kazmierczak K.M."/>
            <person name="Andrzejewski T.M."/>
            <person name="Davidsen T.M."/>
            <person name="Wayne K.J."/>
            <person name="Tettelin H."/>
            <person name="Glass J.I."/>
            <person name="Rusch D."/>
            <person name="Podicherti R."/>
            <person name="Tsui H.-C.T."/>
            <person name="Winkler M.E."/>
        </authorList>
    </citation>
    <scope>NUCLEOTIDE SEQUENCE</scope>
</reference>
<dbReference type="EMBL" id="UINC01031160">
    <property type="protein sequence ID" value="SVB16774.1"/>
    <property type="molecule type" value="Genomic_DNA"/>
</dbReference>
<organism evidence="2">
    <name type="scientific">marine metagenome</name>
    <dbReference type="NCBI Taxonomy" id="408172"/>
    <lineage>
        <taxon>unclassified sequences</taxon>
        <taxon>metagenomes</taxon>
        <taxon>ecological metagenomes</taxon>
    </lineage>
</organism>
<feature type="transmembrane region" description="Helical" evidence="1">
    <location>
        <begin position="32"/>
        <end position="50"/>
    </location>
</feature>
<feature type="transmembrane region" description="Helical" evidence="1">
    <location>
        <begin position="6"/>
        <end position="25"/>
    </location>
</feature>
<keyword evidence="1" id="KW-0472">Membrane</keyword>
<name>A0A382BSZ1_9ZZZZ</name>
<dbReference type="AlphaFoldDB" id="A0A382BSZ1"/>